<comment type="cofactor">
    <cofactor evidence="8">
        <name>Mn(2+)</name>
        <dbReference type="ChEBI" id="CHEBI:29035"/>
    </cofactor>
    <text evidence="8">Binds 2 manganese ions per subunit.</text>
</comment>
<keyword evidence="5" id="KW-0482">Metalloprotease</keyword>
<feature type="site" description="Important for catalytic activity" evidence="9">
    <location>
        <position position="232"/>
    </location>
</feature>
<feature type="binding site" evidence="7">
    <location>
        <position position="232"/>
    </location>
    <ligand>
        <name>substrate</name>
        <note>ligand shared between homodimeric partners</note>
    </ligand>
</feature>
<dbReference type="Pfam" id="PF01546">
    <property type="entry name" value="Peptidase_M20"/>
    <property type="match status" value="1"/>
</dbReference>
<keyword evidence="4" id="KW-0378">Hydrolase</keyword>
<keyword evidence="8" id="KW-0464">Manganese</keyword>
<dbReference type="CDD" id="cd05676">
    <property type="entry name" value="M20_dipept_like_CNDP"/>
    <property type="match status" value="1"/>
</dbReference>
<keyword evidence="2" id="KW-0645">Protease</keyword>
<feature type="binding site" evidence="8">
    <location>
        <position position="134"/>
    </location>
    <ligand>
        <name>Mn(2+)</name>
        <dbReference type="ChEBI" id="CHEBI:29035"/>
        <label>1</label>
    </ligand>
</feature>
<dbReference type="PIRSF" id="PIRSF037242">
    <property type="entry name" value="CNDP_dipeptidase"/>
    <property type="match status" value="1"/>
</dbReference>
<dbReference type="SUPFAM" id="SSF53187">
    <property type="entry name" value="Zn-dependent exopeptidases"/>
    <property type="match status" value="1"/>
</dbReference>
<organism evidence="11 12">
    <name type="scientific">Sistotremastrum niveocremeum HHB9708</name>
    <dbReference type="NCBI Taxonomy" id="1314777"/>
    <lineage>
        <taxon>Eukaryota</taxon>
        <taxon>Fungi</taxon>
        <taxon>Dikarya</taxon>
        <taxon>Basidiomycota</taxon>
        <taxon>Agaricomycotina</taxon>
        <taxon>Agaricomycetes</taxon>
        <taxon>Sistotremastrales</taxon>
        <taxon>Sistotremastraceae</taxon>
        <taxon>Sertulicium</taxon>
        <taxon>Sertulicium niveocremeum</taxon>
    </lineage>
</organism>
<feature type="active site" description="Proton acceptor" evidence="6">
    <location>
        <position position="168"/>
    </location>
</feature>
<dbReference type="PROSITE" id="PS00759">
    <property type="entry name" value="ARGE_DAPE_CPG2_2"/>
    <property type="match status" value="1"/>
</dbReference>
<feature type="binding site" evidence="8">
    <location>
        <position position="199"/>
    </location>
    <ligand>
        <name>Mn(2+)</name>
        <dbReference type="ChEBI" id="CHEBI:29035"/>
        <label>2</label>
    </ligand>
</feature>
<dbReference type="STRING" id="1314777.A0A164YCS9"/>
<dbReference type="AlphaFoldDB" id="A0A164YCS9"/>
<dbReference type="InterPro" id="IPR011650">
    <property type="entry name" value="Peptidase_M20_dimer"/>
</dbReference>
<evidence type="ECO:0000259" key="10">
    <source>
        <dbReference type="Pfam" id="PF07687"/>
    </source>
</evidence>
<dbReference type="Gene3D" id="3.30.70.360">
    <property type="match status" value="1"/>
</dbReference>
<dbReference type="InterPro" id="IPR001261">
    <property type="entry name" value="ArgE/DapE_CS"/>
</dbReference>
<dbReference type="InterPro" id="IPR017153">
    <property type="entry name" value="CNDP/DUG1"/>
</dbReference>
<sequence length="477" mass="51331">MSSIPAQIPAYIDANAKAFVDRLARAVAIPSISGDVNNRKDVFAMADFLEGELVKLGVSVKRAKLGKQVLDGVELELPDAILGTLGSDKAKKTILLYGHFDVQPALKSDGWDTEPFVLTEDPETGRLIGRGSSDDKGPVLGWLNAIEAYQKSNVEIPVNIKFCFEGMEESGSEGLDELIEAEAKAGGYFHGVDAVCISDNYWLNTRTPALTYGLRGISYYKITIAGPARDLHSGVFGRTVHEPMTDLIALMSKLVTPSGDILVPGVEDLVAPLTEQEKARYVSLDYSVSDVEHSAGAKVALSDDKATVLMGRMRYPSLSLHGIEGAFSAPGAKTVIPAKVSGKFSIRLVPDQTPATVDPLVIAYLKSEFAKLNTKNTLSIENLHGGKPWVADPDHWNYEAAKRATKAVYGRAPDLTREGGSIPVTLTFAESLGVNVLLLPMGRGDDGAHSTNEKLDKSNFLQGSKLLGTYLWEVAKS</sequence>
<feature type="binding site" evidence="8">
    <location>
        <position position="134"/>
    </location>
    <ligand>
        <name>Mn(2+)</name>
        <dbReference type="ChEBI" id="CHEBI:29035"/>
        <label>2</label>
    </ligand>
</feature>
<feature type="domain" description="Peptidase M20 dimerisation" evidence="10">
    <location>
        <begin position="212"/>
        <end position="370"/>
    </location>
</feature>
<feature type="binding site" description="in other chain" evidence="7">
    <location>
        <position position="199"/>
    </location>
    <ligand>
        <name>substrate</name>
        <note>ligand shared between homodimeric partners</note>
    </ligand>
</feature>
<dbReference type="OrthoDB" id="7832001at2759"/>
<dbReference type="GO" id="GO:0006508">
    <property type="term" value="P:proteolysis"/>
    <property type="evidence" value="ECO:0007669"/>
    <property type="project" value="UniProtKB-KW"/>
</dbReference>
<dbReference type="InterPro" id="IPR051458">
    <property type="entry name" value="Cyt/Met_Dipeptidase"/>
</dbReference>
<dbReference type="Pfam" id="PF07687">
    <property type="entry name" value="M20_dimer"/>
    <property type="match status" value="1"/>
</dbReference>
<dbReference type="GO" id="GO:0046872">
    <property type="term" value="F:metal ion binding"/>
    <property type="evidence" value="ECO:0007669"/>
    <property type="project" value="UniProtKB-KW"/>
</dbReference>
<evidence type="ECO:0000256" key="7">
    <source>
        <dbReference type="PIRSR" id="PIRSR037242-2"/>
    </source>
</evidence>
<reference evidence="11 12" key="1">
    <citation type="journal article" date="2016" name="Mol. Biol. Evol.">
        <title>Comparative Genomics of Early-Diverging Mushroom-Forming Fungi Provides Insights into the Origins of Lignocellulose Decay Capabilities.</title>
        <authorList>
            <person name="Nagy L.G."/>
            <person name="Riley R."/>
            <person name="Tritt A."/>
            <person name="Adam C."/>
            <person name="Daum C."/>
            <person name="Floudas D."/>
            <person name="Sun H."/>
            <person name="Yadav J.S."/>
            <person name="Pangilinan J."/>
            <person name="Larsson K.H."/>
            <person name="Matsuura K."/>
            <person name="Barry K."/>
            <person name="Labutti K."/>
            <person name="Kuo R."/>
            <person name="Ohm R.A."/>
            <person name="Bhattacharya S.S."/>
            <person name="Shirouzu T."/>
            <person name="Yoshinaga Y."/>
            <person name="Martin F.M."/>
            <person name="Grigoriev I.V."/>
            <person name="Hibbett D.S."/>
        </authorList>
    </citation>
    <scope>NUCLEOTIDE SEQUENCE [LARGE SCALE GENOMIC DNA]</scope>
    <source>
        <strain evidence="11 12">HHB9708</strain>
    </source>
</reference>
<evidence type="ECO:0000313" key="11">
    <source>
        <dbReference type="EMBL" id="KZS96798.1"/>
    </source>
</evidence>
<feature type="active site" evidence="6">
    <location>
        <position position="101"/>
    </location>
</feature>
<feature type="binding site" description="in other chain" evidence="7">
    <location>
        <position position="421"/>
    </location>
    <ligand>
        <name>substrate</name>
        <note>ligand shared between homodimeric partners</note>
    </ligand>
</feature>
<evidence type="ECO:0000256" key="5">
    <source>
        <dbReference type="ARBA" id="ARBA00023049"/>
    </source>
</evidence>
<feature type="binding site" description="in other chain" evidence="7">
    <location>
        <position position="449"/>
    </location>
    <ligand>
        <name>substrate</name>
        <note>ligand shared between homodimeric partners</note>
    </ligand>
</feature>
<dbReference type="InterPro" id="IPR002933">
    <property type="entry name" value="Peptidase_M20"/>
</dbReference>
<keyword evidence="12" id="KW-1185">Reference proteome</keyword>
<proteinExistence type="inferred from homology"/>
<gene>
    <name evidence="11" type="ORF">SISNIDRAFT_406600</name>
</gene>
<evidence type="ECO:0000256" key="4">
    <source>
        <dbReference type="ARBA" id="ARBA00022801"/>
    </source>
</evidence>
<evidence type="ECO:0000256" key="8">
    <source>
        <dbReference type="PIRSR" id="PIRSR037242-3"/>
    </source>
</evidence>
<feature type="binding site" description="in other chain" evidence="7">
    <location>
        <position position="347"/>
    </location>
    <ligand>
        <name>substrate</name>
        <note>ligand shared between homodimeric partners</note>
    </ligand>
</feature>
<evidence type="ECO:0000256" key="2">
    <source>
        <dbReference type="ARBA" id="ARBA00022670"/>
    </source>
</evidence>
<comment type="similarity">
    <text evidence="1">Belongs to the peptidase M20A family.</text>
</comment>
<evidence type="ECO:0000256" key="3">
    <source>
        <dbReference type="ARBA" id="ARBA00022723"/>
    </source>
</evidence>
<dbReference type="GO" id="GO:0070573">
    <property type="term" value="F:metallodipeptidase activity"/>
    <property type="evidence" value="ECO:0007669"/>
    <property type="project" value="InterPro"/>
</dbReference>
<protein>
    <submittedName>
        <fullName evidence="11">CNDP dipeptidase</fullName>
    </submittedName>
</protein>
<dbReference type="PANTHER" id="PTHR43270">
    <property type="entry name" value="BETA-ALA-HIS DIPEPTIDASE"/>
    <property type="match status" value="1"/>
</dbReference>
<feature type="binding site" evidence="8">
    <location>
        <position position="169"/>
    </location>
    <ligand>
        <name>Mn(2+)</name>
        <dbReference type="ChEBI" id="CHEBI:29035"/>
        <label>1</label>
    </ligand>
</feature>
<keyword evidence="3 8" id="KW-0479">Metal-binding</keyword>
<evidence type="ECO:0000256" key="9">
    <source>
        <dbReference type="PIRSR" id="PIRSR037242-4"/>
    </source>
</evidence>
<dbReference type="Proteomes" id="UP000076722">
    <property type="component" value="Unassembled WGS sequence"/>
</dbReference>
<feature type="binding site" evidence="8">
    <location>
        <position position="99"/>
    </location>
    <ligand>
        <name>Mn(2+)</name>
        <dbReference type="ChEBI" id="CHEBI:29035"/>
        <label>2</label>
    </ligand>
</feature>
<feature type="binding site" evidence="7">
    <location>
        <position position="334"/>
    </location>
    <ligand>
        <name>substrate</name>
        <note>ligand shared between homodimeric partners</note>
    </ligand>
</feature>
<evidence type="ECO:0000313" key="12">
    <source>
        <dbReference type="Proteomes" id="UP000076722"/>
    </source>
</evidence>
<name>A0A164YCS9_9AGAM</name>
<dbReference type="EMBL" id="KV419398">
    <property type="protein sequence ID" value="KZS96798.1"/>
    <property type="molecule type" value="Genomic_DNA"/>
</dbReference>
<accession>A0A164YCS9</accession>
<feature type="binding site" evidence="8">
    <location>
        <position position="449"/>
    </location>
    <ligand>
        <name>Mn(2+)</name>
        <dbReference type="ChEBI" id="CHEBI:29035"/>
        <label>1</label>
    </ligand>
</feature>
<dbReference type="PANTHER" id="PTHR43270:SF4">
    <property type="entry name" value="CARNOSINE DIPEPTIDASE 2, ISOFORM A"/>
    <property type="match status" value="1"/>
</dbReference>
<dbReference type="Gene3D" id="3.40.630.10">
    <property type="entry name" value="Zn peptidases"/>
    <property type="match status" value="1"/>
</dbReference>
<evidence type="ECO:0000256" key="1">
    <source>
        <dbReference type="ARBA" id="ARBA00006247"/>
    </source>
</evidence>
<evidence type="ECO:0000256" key="6">
    <source>
        <dbReference type="PIRSR" id="PIRSR037242-1"/>
    </source>
</evidence>